<evidence type="ECO:0000313" key="8">
    <source>
        <dbReference type="Proteomes" id="UP000694930"/>
    </source>
</evidence>
<keyword evidence="3 7" id="KW-0812">Transmembrane</keyword>
<comment type="similarity">
    <text evidence="2">Belongs to the TMCO4 family.</text>
</comment>
<accession>A0ABM1FZU3</accession>
<dbReference type="InterPro" id="IPR029058">
    <property type="entry name" value="AB_hydrolase_fold"/>
</dbReference>
<protein>
    <submittedName>
        <fullName evidence="9">Transmembrane and coiled-coil domain-containing protein 4-like</fullName>
    </submittedName>
</protein>
<evidence type="ECO:0000256" key="3">
    <source>
        <dbReference type="ARBA" id="ARBA00022692"/>
    </source>
</evidence>
<evidence type="ECO:0000256" key="6">
    <source>
        <dbReference type="SAM" id="MobiDB-lite"/>
    </source>
</evidence>
<dbReference type="Pfam" id="PF05277">
    <property type="entry name" value="DUF726"/>
    <property type="match status" value="1"/>
</dbReference>
<feature type="region of interest" description="Disordered" evidence="6">
    <location>
        <begin position="58"/>
        <end position="77"/>
    </location>
</feature>
<feature type="region of interest" description="Disordered" evidence="6">
    <location>
        <begin position="155"/>
        <end position="220"/>
    </location>
</feature>
<keyword evidence="8" id="KW-1185">Reference proteome</keyword>
<dbReference type="InterPro" id="IPR007941">
    <property type="entry name" value="DUF726"/>
</dbReference>
<comment type="subcellular location">
    <subcellularLocation>
        <location evidence="1">Membrane</location>
        <topology evidence="1">Multi-pass membrane protein</topology>
    </subcellularLocation>
</comment>
<evidence type="ECO:0000256" key="5">
    <source>
        <dbReference type="ARBA" id="ARBA00023136"/>
    </source>
</evidence>
<evidence type="ECO:0000256" key="7">
    <source>
        <dbReference type="SAM" id="Phobius"/>
    </source>
</evidence>
<reference evidence="9" key="2">
    <citation type="submission" date="2025-08" db="UniProtKB">
        <authorList>
            <consortium name="RefSeq"/>
        </authorList>
    </citation>
    <scope>IDENTIFICATION</scope>
</reference>
<dbReference type="PANTHER" id="PTHR17920:SF3">
    <property type="entry name" value="TRANSMEMBRANE AND COILED-COIL DOMAIN-CONTAINING PROTEIN 4"/>
    <property type="match status" value="1"/>
</dbReference>
<dbReference type="RefSeq" id="XP_015063947.1">
    <property type="nucleotide sequence ID" value="XM_015208461.2"/>
</dbReference>
<feature type="transmembrane region" description="Helical" evidence="7">
    <location>
        <begin position="325"/>
        <end position="351"/>
    </location>
</feature>
<feature type="transmembrane region" description="Helical" evidence="7">
    <location>
        <begin position="371"/>
        <end position="399"/>
    </location>
</feature>
<evidence type="ECO:0000313" key="9">
    <source>
        <dbReference type="RefSeq" id="XP_015063947.1"/>
    </source>
</evidence>
<keyword evidence="4 7" id="KW-1133">Transmembrane helix</keyword>
<dbReference type="Gene3D" id="3.40.50.1820">
    <property type="entry name" value="alpha/beta hydrolase"/>
    <property type="match status" value="1"/>
</dbReference>
<name>A0ABM1FZU3_SOLPN</name>
<feature type="transmembrane region" description="Helical" evidence="7">
    <location>
        <begin position="491"/>
        <end position="512"/>
    </location>
</feature>
<organism evidence="8 9">
    <name type="scientific">Solanum pennellii</name>
    <name type="common">Tomato</name>
    <name type="synonym">Lycopersicon pennellii</name>
    <dbReference type="NCBI Taxonomy" id="28526"/>
    <lineage>
        <taxon>Eukaryota</taxon>
        <taxon>Viridiplantae</taxon>
        <taxon>Streptophyta</taxon>
        <taxon>Embryophyta</taxon>
        <taxon>Tracheophyta</taxon>
        <taxon>Spermatophyta</taxon>
        <taxon>Magnoliopsida</taxon>
        <taxon>eudicotyledons</taxon>
        <taxon>Gunneridae</taxon>
        <taxon>Pentapetalae</taxon>
        <taxon>asterids</taxon>
        <taxon>lamiids</taxon>
        <taxon>Solanales</taxon>
        <taxon>Solanaceae</taxon>
        <taxon>Solanoideae</taxon>
        <taxon>Solaneae</taxon>
        <taxon>Solanum</taxon>
        <taxon>Solanum subgen. Lycopersicon</taxon>
    </lineage>
</organism>
<gene>
    <name evidence="9" type="primary">LOC107009181</name>
</gene>
<keyword evidence="5 7" id="KW-0472">Membrane</keyword>
<proteinExistence type="inferred from homology"/>
<evidence type="ECO:0000256" key="2">
    <source>
        <dbReference type="ARBA" id="ARBA00009824"/>
    </source>
</evidence>
<sequence>MLFLHLTGKKKLDNLFSLGTKTMSSSTLTPMQRYAAGALFGLALHQAHIHQTCPLGFPSDEEDRISNGSSNDSVSEDPQLWVHESSGLLRPIFKFLEIDKKAWSGLEETAGSSSPKHHVGALLRSLSVSEEGAESSKEAADKELDLAKAIDAMASSMERTSHNVSKKEKQSEYEHKCREKLSLADTQSRSEVENTTNVENHQEKSKKPSSIEQAHLESVSGFDEKPVEEASILEYSRKVNVLYQLFSACLAQSSEESKKYTQRRGYDARHRVALRLLATWFDVKWIKVEAIETTIACSAMALKEEELKEQSRSPKSSLAKWKRRGIIGAAAVTGGTLLAVTGGLAAPAIAAGFGALAPTLGTLVPVIGASGFAAVAGAAGSAAGSVAVAASFGAAGAGLTGSKMARRMGDVDEFEFKTIGENHNQGRLAVEVLISGLVFKEEDFVRPWEGQHDNSERYVLQWESKNLIAVSTAIQDWLTSRLAMELMKRGAMMTVLKTLLTALALPATLLAMTDFIDSKWTIAVDRSDKAGKLLAEVLQKGLQGNRPVTLVGFSLGARVIFKCLQVLAESANTSGLVERVVLLGAPIAIKNMNWEAARKVVAGRFVNAYATNDWMLGIAFRASLLTRGLAGIQPVDVPGIENVDVTELIDGHSSYLWSTQKILDLLDLDAYYPVVLGRVTL</sequence>
<dbReference type="GeneID" id="107009181"/>
<feature type="compositionally biased region" description="Basic and acidic residues" evidence="6">
    <location>
        <begin position="159"/>
        <end position="192"/>
    </location>
</feature>
<reference evidence="8" key="1">
    <citation type="journal article" date="2014" name="Nat. Genet.">
        <title>The genome of the stress-tolerant wild tomato species Solanum pennellii.</title>
        <authorList>
            <person name="Bolger A."/>
            <person name="Scossa F."/>
            <person name="Bolger M.E."/>
            <person name="Lanz C."/>
            <person name="Maumus F."/>
            <person name="Tohge T."/>
            <person name="Quesneville H."/>
            <person name="Alseekh S."/>
            <person name="Sorensen I."/>
            <person name="Lichtenstein G."/>
            <person name="Fich E.A."/>
            <person name="Conte M."/>
            <person name="Keller H."/>
            <person name="Schneeberger K."/>
            <person name="Schwacke R."/>
            <person name="Ofner I."/>
            <person name="Vrebalov J."/>
            <person name="Xu Y."/>
            <person name="Osorio S."/>
            <person name="Aflitos S.A."/>
            <person name="Schijlen E."/>
            <person name="Jimenez-Gomez J.M."/>
            <person name="Ryngajllo M."/>
            <person name="Kimura S."/>
            <person name="Kumar R."/>
            <person name="Koenig D."/>
            <person name="Headland L.R."/>
            <person name="Maloof J.N."/>
            <person name="Sinha N."/>
            <person name="van Ham R.C."/>
            <person name="Lankhorst R.K."/>
            <person name="Mao L."/>
            <person name="Vogel A."/>
            <person name="Arsova B."/>
            <person name="Panstruga R."/>
            <person name="Fei Z."/>
            <person name="Rose J.K."/>
            <person name="Zamir D."/>
            <person name="Carrari F."/>
            <person name="Giovannoni J.J."/>
            <person name="Weigel D."/>
            <person name="Usadel B."/>
            <person name="Fernie A.R."/>
        </authorList>
    </citation>
    <scope>NUCLEOTIDE SEQUENCE [LARGE SCALE GENOMIC DNA]</scope>
    <source>
        <strain evidence="8">cv. LA0716</strain>
    </source>
</reference>
<dbReference type="PANTHER" id="PTHR17920">
    <property type="entry name" value="TRANSMEMBRANE AND COILED-COIL DOMAIN-CONTAINING PROTEIN 4 TMCO4"/>
    <property type="match status" value="1"/>
</dbReference>
<dbReference type="Proteomes" id="UP000694930">
    <property type="component" value="Chromosome 2"/>
</dbReference>
<dbReference type="SUPFAM" id="SSF53474">
    <property type="entry name" value="alpha/beta-Hydrolases"/>
    <property type="match status" value="1"/>
</dbReference>
<evidence type="ECO:0000256" key="1">
    <source>
        <dbReference type="ARBA" id="ARBA00004141"/>
    </source>
</evidence>
<evidence type="ECO:0000256" key="4">
    <source>
        <dbReference type="ARBA" id="ARBA00022989"/>
    </source>
</evidence>